<name>A0ABW8XRT9_9FLAO</name>
<comment type="caution">
    <text evidence="1">The sequence shown here is derived from an EMBL/GenBank/DDBJ whole genome shotgun (WGS) entry which is preliminary data.</text>
</comment>
<protein>
    <recommendedName>
        <fullName evidence="3">Lipoprotein</fullName>
    </recommendedName>
</protein>
<dbReference type="RefSeq" id="WP_408079932.1">
    <property type="nucleotide sequence ID" value="NZ_JBELQA010000002.1"/>
</dbReference>
<proteinExistence type="predicted"/>
<keyword evidence="2" id="KW-1185">Reference proteome</keyword>
<gene>
    <name evidence="1" type="ORF">ABS764_03265</name>
</gene>
<dbReference type="Proteomes" id="UP001629260">
    <property type="component" value="Unassembled WGS sequence"/>
</dbReference>
<accession>A0ABW8XRT9</accession>
<evidence type="ECO:0000313" key="1">
    <source>
        <dbReference type="EMBL" id="MFL9829860.1"/>
    </source>
</evidence>
<evidence type="ECO:0000313" key="2">
    <source>
        <dbReference type="Proteomes" id="UP001629260"/>
    </source>
</evidence>
<organism evidence="1 2">
    <name type="scientific">Flavobacterium plantiphilum</name>
    <dbReference type="NCBI Taxonomy" id="3163297"/>
    <lineage>
        <taxon>Bacteria</taxon>
        <taxon>Pseudomonadati</taxon>
        <taxon>Bacteroidota</taxon>
        <taxon>Flavobacteriia</taxon>
        <taxon>Flavobacteriales</taxon>
        <taxon>Flavobacteriaceae</taxon>
        <taxon>Flavobacterium</taxon>
    </lineage>
</organism>
<dbReference type="EMBL" id="JBELQA010000002">
    <property type="protein sequence ID" value="MFL9829860.1"/>
    <property type="molecule type" value="Genomic_DNA"/>
</dbReference>
<reference evidence="1 2" key="1">
    <citation type="submission" date="2024-06" db="EMBL/GenBank/DDBJ databases">
        <authorList>
            <person name="Kaempfer P."/>
            <person name="Viver T."/>
        </authorList>
    </citation>
    <scope>NUCLEOTIDE SEQUENCE [LARGE SCALE GENOMIC DNA]</scope>
    <source>
        <strain evidence="1 2">ST-87</strain>
    </source>
</reference>
<sequence length="333" mass="38587">MKKNILYLFLLLVLFSCDKKEEPLISFYYWKTNYELTATEQKAIKENNVQKIYIRYFDIDLDTKTKKAFPRSPIHFIQKPTISNIVPVVYIKNSVMLSTEVTDSLAQKTFDFIQIINKTNDLSCNEIQIDCDWTLKSSPAYMAFIESFKRISHKKISATIRLHQVKYFKKTKVPNVDSAVLMYYNMGTIGIKSLNSIYDRTTAAHYISSLKKYPLSLNVALPVYAWGIHSRDNRILGLRSKLTVNDLQLDTNFVATAKKTFSVIHSNYRKGVFYKKGDVVKIEAISAGDLKEMATDLTANLPQKPKEIIFYDLDEDNLKNYEKNIFKQITNHF</sequence>
<evidence type="ECO:0008006" key="3">
    <source>
        <dbReference type="Google" id="ProtNLM"/>
    </source>
</evidence>
<dbReference type="PROSITE" id="PS51257">
    <property type="entry name" value="PROKAR_LIPOPROTEIN"/>
    <property type="match status" value="1"/>
</dbReference>